<reference evidence="5" key="1">
    <citation type="journal article" date="2015" name="Nature">
        <title>Complex archaea that bridge the gap between prokaryotes and eukaryotes.</title>
        <authorList>
            <person name="Spang A."/>
            <person name="Saw J.H."/>
            <person name="Jorgensen S.L."/>
            <person name="Zaremba-Niedzwiedzka K."/>
            <person name="Martijn J."/>
            <person name="Lind A.E."/>
            <person name="van Eijk R."/>
            <person name="Schleper C."/>
            <person name="Guy L."/>
            <person name="Ettema T.J."/>
        </authorList>
    </citation>
    <scope>NUCLEOTIDE SEQUENCE</scope>
</reference>
<dbReference type="InterPro" id="IPR006500">
    <property type="entry name" value="Helicase_put_C_phage/plasmid"/>
</dbReference>
<dbReference type="SUPFAM" id="SSF52540">
    <property type="entry name" value="P-loop containing nucleoside triphosphate hydrolases"/>
    <property type="match status" value="1"/>
</dbReference>
<comment type="caution">
    <text evidence="5">The sequence shown here is derived from an EMBL/GenBank/DDBJ whole genome shotgun (WGS) entry which is preliminary data.</text>
</comment>
<dbReference type="InterPro" id="IPR051620">
    <property type="entry name" value="ORF904-like_C"/>
</dbReference>
<dbReference type="Pfam" id="PF19263">
    <property type="entry name" value="DUF5906"/>
    <property type="match status" value="1"/>
</dbReference>
<evidence type="ECO:0000313" key="5">
    <source>
        <dbReference type="EMBL" id="KKK59263.1"/>
    </source>
</evidence>
<dbReference type="NCBIfam" id="TIGR01613">
    <property type="entry name" value="primase_Cterm"/>
    <property type="match status" value="1"/>
</dbReference>
<evidence type="ECO:0000256" key="1">
    <source>
        <dbReference type="ARBA" id="ARBA00022741"/>
    </source>
</evidence>
<keyword evidence="1" id="KW-0547">Nucleotide-binding</keyword>
<evidence type="ECO:0000256" key="2">
    <source>
        <dbReference type="ARBA" id="ARBA00022801"/>
    </source>
</evidence>
<proteinExistence type="predicted"/>
<organism evidence="5">
    <name type="scientific">marine sediment metagenome</name>
    <dbReference type="NCBI Taxonomy" id="412755"/>
    <lineage>
        <taxon>unclassified sequences</taxon>
        <taxon>metagenomes</taxon>
        <taxon>ecological metagenomes</taxon>
    </lineage>
</organism>
<evidence type="ECO:0000259" key="4">
    <source>
        <dbReference type="PROSITE" id="PS51206"/>
    </source>
</evidence>
<sequence length="311" mass="35536">FCADIFSNDTDKILLLAQWFGYNLIPDMSMEKFMLFIGRPRSGKSTMLETMSYMLGQEQCCSTSFQSLCGPFGFQPLIGKLAALVGDAKVPHAREADSALEKILQITGGDPVTINRKRIKQLSLINLTCRFTIVTNDLPAFTDHARALEPRMNILDFENSYIGREDRHLKARLNKEAAAGRLINFALRGLKRLREKQNFTLPKSSYILQNQFRTISNPIHEFVAECCEFAATENKYNSETFWAVKNEVYETWRNWCKANGRSPGIKTLFFNRFFASYPDLVNTRRRIASVQRYIICGVCLTNDAKLTYLGD</sequence>
<evidence type="ECO:0000256" key="3">
    <source>
        <dbReference type="ARBA" id="ARBA00022840"/>
    </source>
</evidence>
<dbReference type="InterPro" id="IPR027417">
    <property type="entry name" value="P-loop_NTPase"/>
</dbReference>
<keyword evidence="3" id="KW-0067">ATP-binding</keyword>
<gene>
    <name evidence="5" type="ORF">LCGC14_3036140</name>
</gene>
<dbReference type="Gene3D" id="3.40.50.300">
    <property type="entry name" value="P-loop containing nucleotide triphosphate hydrolases"/>
    <property type="match status" value="1"/>
</dbReference>
<dbReference type="GO" id="GO:0016787">
    <property type="term" value="F:hydrolase activity"/>
    <property type="evidence" value="ECO:0007669"/>
    <property type="project" value="UniProtKB-KW"/>
</dbReference>
<keyword evidence="2" id="KW-0378">Hydrolase</keyword>
<dbReference type="PROSITE" id="PS51206">
    <property type="entry name" value="SF3_HELICASE_1"/>
    <property type="match status" value="1"/>
</dbReference>
<feature type="domain" description="SF3 helicase" evidence="4">
    <location>
        <begin position="11"/>
        <end position="170"/>
    </location>
</feature>
<dbReference type="PANTHER" id="PTHR35372">
    <property type="entry name" value="ATP BINDING PROTEIN-RELATED"/>
    <property type="match status" value="1"/>
</dbReference>
<dbReference type="InterPro" id="IPR014015">
    <property type="entry name" value="Helicase_SF3_DNA-vir"/>
</dbReference>
<dbReference type="EMBL" id="LAZR01063566">
    <property type="protein sequence ID" value="KKK59263.1"/>
    <property type="molecule type" value="Genomic_DNA"/>
</dbReference>
<accession>A0A0F8WRF3</accession>
<feature type="non-terminal residue" evidence="5">
    <location>
        <position position="1"/>
    </location>
</feature>
<dbReference type="PANTHER" id="PTHR35372:SF2">
    <property type="entry name" value="SF3 HELICASE DOMAIN-CONTAINING PROTEIN"/>
    <property type="match status" value="1"/>
</dbReference>
<name>A0A0F8WRF3_9ZZZZ</name>
<dbReference type="GO" id="GO:0005524">
    <property type="term" value="F:ATP binding"/>
    <property type="evidence" value="ECO:0007669"/>
    <property type="project" value="UniProtKB-KW"/>
</dbReference>
<dbReference type="AlphaFoldDB" id="A0A0F8WRF3"/>
<dbReference type="InterPro" id="IPR045455">
    <property type="entry name" value="NrS-1_pol-like_helicase"/>
</dbReference>
<protein>
    <recommendedName>
        <fullName evidence="4">SF3 helicase domain-containing protein</fullName>
    </recommendedName>
</protein>